<name>A0A1R4HX83_9GAMM</name>
<comment type="subcellular location">
    <subcellularLocation>
        <location evidence="1">Membrane</location>
        <topology evidence="1">Multi-pass membrane protein</topology>
    </subcellularLocation>
</comment>
<feature type="domain" description="GtrA/DPMS transmembrane" evidence="6">
    <location>
        <begin position="3"/>
        <end position="54"/>
    </location>
</feature>
<evidence type="ECO:0000256" key="5">
    <source>
        <dbReference type="SAM" id="Phobius"/>
    </source>
</evidence>
<comment type="caution">
    <text evidence="7">The sequence shown here is derived from an EMBL/GenBank/DDBJ whole genome shotgun (WGS) entry which is preliminary data.</text>
</comment>
<dbReference type="InterPro" id="IPR007267">
    <property type="entry name" value="GtrA_DPMS_TM"/>
</dbReference>
<gene>
    <name evidence="7" type="ORF">CZ787_07525</name>
</gene>
<accession>A0A1R4HX83</accession>
<keyword evidence="4 5" id="KW-0472">Membrane</keyword>
<proteinExistence type="predicted"/>
<evidence type="ECO:0000313" key="8">
    <source>
        <dbReference type="Proteomes" id="UP000196331"/>
    </source>
</evidence>
<dbReference type="Pfam" id="PF04138">
    <property type="entry name" value="GtrA_DPMS_TM"/>
    <property type="match status" value="1"/>
</dbReference>
<organism evidence="7 8">
    <name type="scientific">Halomonas citrativorans</name>
    <dbReference type="NCBI Taxonomy" id="2742612"/>
    <lineage>
        <taxon>Bacteria</taxon>
        <taxon>Pseudomonadati</taxon>
        <taxon>Pseudomonadota</taxon>
        <taxon>Gammaproteobacteria</taxon>
        <taxon>Oceanospirillales</taxon>
        <taxon>Halomonadaceae</taxon>
        <taxon>Halomonas</taxon>
    </lineage>
</organism>
<keyword evidence="2 5" id="KW-0812">Transmembrane</keyword>
<evidence type="ECO:0000313" key="7">
    <source>
        <dbReference type="EMBL" id="SJN12201.1"/>
    </source>
</evidence>
<protein>
    <recommendedName>
        <fullName evidence="6">GtrA/DPMS transmembrane domain-containing protein</fullName>
    </recommendedName>
</protein>
<evidence type="ECO:0000256" key="4">
    <source>
        <dbReference type="ARBA" id="ARBA00023136"/>
    </source>
</evidence>
<dbReference type="EMBL" id="FUKM01000032">
    <property type="protein sequence ID" value="SJN12201.1"/>
    <property type="molecule type" value="Genomic_DNA"/>
</dbReference>
<feature type="transmembrane region" description="Helical" evidence="5">
    <location>
        <begin position="32"/>
        <end position="52"/>
    </location>
</feature>
<dbReference type="GO" id="GO:0000271">
    <property type="term" value="P:polysaccharide biosynthetic process"/>
    <property type="evidence" value="ECO:0007669"/>
    <property type="project" value="InterPro"/>
</dbReference>
<reference evidence="7 8" key="1">
    <citation type="submission" date="2017-02" db="EMBL/GenBank/DDBJ databases">
        <authorList>
            <person name="Dridi B."/>
        </authorList>
    </citation>
    <scope>NUCLEOTIDE SEQUENCE [LARGE SCALE GENOMIC DNA]</scope>
    <source>
        <strain evidence="7 8">JB380</strain>
    </source>
</reference>
<dbReference type="GO" id="GO:0016020">
    <property type="term" value="C:membrane"/>
    <property type="evidence" value="ECO:0007669"/>
    <property type="project" value="UniProtKB-SubCell"/>
</dbReference>
<evidence type="ECO:0000256" key="2">
    <source>
        <dbReference type="ARBA" id="ARBA00022692"/>
    </source>
</evidence>
<evidence type="ECO:0000256" key="3">
    <source>
        <dbReference type="ARBA" id="ARBA00022989"/>
    </source>
</evidence>
<evidence type="ECO:0000259" key="6">
    <source>
        <dbReference type="Pfam" id="PF04138"/>
    </source>
</evidence>
<dbReference type="AlphaFoldDB" id="A0A1R4HX83"/>
<sequence length="55" mass="5956">MLRFLVMSLCGFVLNNGVLVIALWGGLAGMWAIIPAVLVAATSSYLLSRVWVFSK</sequence>
<dbReference type="Proteomes" id="UP000196331">
    <property type="component" value="Unassembled WGS sequence"/>
</dbReference>
<keyword evidence="3 5" id="KW-1133">Transmembrane helix</keyword>
<evidence type="ECO:0000256" key="1">
    <source>
        <dbReference type="ARBA" id="ARBA00004141"/>
    </source>
</evidence>